<evidence type="ECO:0000256" key="3">
    <source>
        <dbReference type="ARBA" id="ARBA00023004"/>
    </source>
</evidence>
<keyword evidence="5" id="KW-0472">Membrane</keyword>
<keyword evidence="2" id="KW-0479">Metal-binding</keyword>
<evidence type="ECO:0000256" key="5">
    <source>
        <dbReference type="SAM" id="Phobius"/>
    </source>
</evidence>
<dbReference type="SUPFAM" id="SSF48264">
    <property type="entry name" value="Cytochrome P450"/>
    <property type="match status" value="1"/>
</dbReference>
<name>A0ABM1EQN4_PRICU</name>
<keyword evidence="5" id="KW-1133">Transmembrane helix</keyword>
<reference evidence="7" key="1">
    <citation type="submission" date="2025-08" db="UniProtKB">
        <authorList>
            <consortium name="RefSeq"/>
        </authorList>
    </citation>
    <scope>IDENTIFICATION</scope>
</reference>
<evidence type="ECO:0000256" key="4">
    <source>
        <dbReference type="ARBA" id="ARBA00023033"/>
    </source>
</evidence>
<dbReference type="GeneID" id="106814674"/>
<dbReference type="RefSeq" id="XP_014674505.1">
    <property type="nucleotide sequence ID" value="XM_014819019.1"/>
</dbReference>
<keyword evidence="4" id="KW-0560">Oxidoreductase</keyword>
<gene>
    <name evidence="7" type="primary">LOC106814674</name>
</gene>
<dbReference type="InterPro" id="IPR050182">
    <property type="entry name" value="Cytochrome_P450_fam2"/>
</dbReference>
<dbReference type="InterPro" id="IPR001128">
    <property type="entry name" value="Cyt_P450"/>
</dbReference>
<protein>
    <submittedName>
        <fullName evidence="7">Cytochrome P450 2U1-like</fullName>
    </submittedName>
</protein>
<comment type="similarity">
    <text evidence="1">Belongs to the cytochrome P450 family.</text>
</comment>
<dbReference type="PRINTS" id="PR00463">
    <property type="entry name" value="EP450I"/>
</dbReference>
<evidence type="ECO:0000256" key="1">
    <source>
        <dbReference type="ARBA" id="ARBA00010617"/>
    </source>
</evidence>
<dbReference type="Gene3D" id="1.10.630.10">
    <property type="entry name" value="Cytochrome P450"/>
    <property type="match status" value="1"/>
</dbReference>
<keyword evidence="4" id="KW-0503">Monooxygenase</keyword>
<proteinExistence type="inferred from homology"/>
<dbReference type="PANTHER" id="PTHR24300:SF403">
    <property type="entry name" value="CYTOCHROME P450 306A1"/>
    <property type="match status" value="1"/>
</dbReference>
<dbReference type="InterPro" id="IPR002401">
    <property type="entry name" value="Cyt_P450_E_grp-I"/>
</dbReference>
<evidence type="ECO:0000256" key="2">
    <source>
        <dbReference type="ARBA" id="ARBA00022723"/>
    </source>
</evidence>
<sequence length="448" mass="51003">MTVSASAVPIELFYSRYALVEQTAKMNLIYWLVLIVLLLAAYYVWNALYGLPSDLPPGPSGWTRLPFIGSLLSTRADIHVQFQEWAKIYGPIFHVQMATKLLIVLSDVKLVKEAFSRDDFAGRPHTNINDYYTEDLKYGVALNQGPAWKENRRFSLTCLRDFGMGRFTMEAKIMEEVTVFLDIFKQEDRHSGFDVHNHLTVSVSAIISSLVFGKHFTHDDPYFVRFLDCLNRIAKAITPDASNFIPGISLLPNSNFRRFKTSYNEVKTDFFEKEIAEHKARLDTENPRDFIDVYLTKMIELRKAGKQTTFSEEQLLVLVSDIFGAGSETGTTTRLKWAFPNMIRHPDKQSKVQEELDLVVGRSRLPCLNDQASLLYTQATLLEVFRRSSVIPLGVFHAAVKETTLAGYRIPEGAIIGPNLWGIHHDPALCRNVCQLGELLIRDKYHSV</sequence>
<dbReference type="PANTHER" id="PTHR24300">
    <property type="entry name" value="CYTOCHROME P450 508A4-RELATED"/>
    <property type="match status" value="1"/>
</dbReference>
<evidence type="ECO:0000313" key="7">
    <source>
        <dbReference type="RefSeq" id="XP_014674505.1"/>
    </source>
</evidence>
<keyword evidence="6" id="KW-1185">Reference proteome</keyword>
<dbReference type="Proteomes" id="UP000695022">
    <property type="component" value="Unplaced"/>
</dbReference>
<accession>A0ABM1EQN4</accession>
<feature type="transmembrane region" description="Helical" evidence="5">
    <location>
        <begin position="28"/>
        <end position="45"/>
    </location>
</feature>
<evidence type="ECO:0000313" key="6">
    <source>
        <dbReference type="Proteomes" id="UP000695022"/>
    </source>
</evidence>
<dbReference type="Pfam" id="PF00067">
    <property type="entry name" value="p450"/>
    <property type="match status" value="1"/>
</dbReference>
<dbReference type="InterPro" id="IPR036396">
    <property type="entry name" value="Cyt_P450_sf"/>
</dbReference>
<organism evidence="6 7">
    <name type="scientific">Priapulus caudatus</name>
    <name type="common">Priapulid worm</name>
    <dbReference type="NCBI Taxonomy" id="37621"/>
    <lineage>
        <taxon>Eukaryota</taxon>
        <taxon>Metazoa</taxon>
        <taxon>Ecdysozoa</taxon>
        <taxon>Scalidophora</taxon>
        <taxon>Priapulida</taxon>
        <taxon>Priapulimorpha</taxon>
        <taxon>Priapulimorphida</taxon>
        <taxon>Priapulidae</taxon>
        <taxon>Priapulus</taxon>
    </lineage>
</organism>
<keyword evidence="3" id="KW-0408">Iron</keyword>
<keyword evidence="5" id="KW-0812">Transmembrane</keyword>